<dbReference type="InterPro" id="IPR003439">
    <property type="entry name" value="ABC_transporter-like_ATP-bd"/>
</dbReference>
<dbReference type="PROSITE" id="PS00211">
    <property type="entry name" value="ABC_TRANSPORTER_1"/>
    <property type="match status" value="1"/>
</dbReference>
<comment type="caution">
    <text evidence="6">The sequence shown here is derived from an EMBL/GenBank/DDBJ whole genome shotgun (WGS) entry which is preliminary data.</text>
</comment>
<evidence type="ECO:0000259" key="5">
    <source>
        <dbReference type="PROSITE" id="PS50893"/>
    </source>
</evidence>
<accession>A0A938Y971</accession>
<dbReference type="SMART" id="SM00382">
    <property type="entry name" value="AAA"/>
    <property type="match status" value="1"/>
</dbReference>
<dbReference type="CDD" id="cd03257">
    <property type="entry name" value="ABC_NikE_OppD_transporters"/>
    <property type="match status" value="1"/>
</dbReference>
<keyword evidence="4 6" id="KW-0067">ATP-binding</keyword>
<dbReference type="GO" id="GO:0055085">
    <property type="term" value="P:transmembrane transport"/>
    <property type="evidence" value="ECO:0007669"/>
    <property type="project" value="UniProtKB-ARBA"/>
</dbReference>
<keyword evidence="7" id="KW-1185">Reference proteome</keyword>
<dbReference type="InterPro" id="IPR027417">
    <property type="entry name" value="P-loop_NTPase"/>
</dbReference>
<organism evidence="6 7">
    <name type="scientific">Nocardioides faecalis</name>
    <dbReference type="NCBI Taxonomy" id="2803858"/>
    <lineage>
        <taxon>Bacteria</taxon>
        <taxon>Bacillati</taxon>
        <taxon>Actinomycetota</taxon>
        <taxon>Actinomycetes</taxon>
        <taxon>Propionibacteriales</taxon>
        <taxon>Nocardioidaceae</taxon>
        <taxon>Nocardioides</taxon>
    </lineage>
</organism>
<dbReference type="SUPFAM" id="SSF52540">
    <property type="entry name" value="P-loop containing nucleoside triphosphate hydrolases"/>
    <property type="match status" value="1"/>
</dbReference>
<dbReference type="InterPro" id="IPR050319">
    <property type="entry name" value="ABC_transp_ATP-bind"/>
</dbReference>
<gene>
    <name evidence="6" type="ORF">JK386_09585</name>
</gene>
<dbReference type="Gene3D" id="3.40.50.300">
    <property type="entry name" value="P-loop containing nucleotide triphosphate hydrolases"/>
    <property type="match status" value="1"/>
</dbReference>
<dbReference type="AlphaFoldDB" id="A0A938Y971"/>
<evidence type="ECO:0000256" key="4">
    <source>
        <dbReference type="ARBA" id="ARBA00022840"/>
    </source>
</evidence>
<reference evidence="6" key="1">
    <citation type="submission" date="2021-01" db="EMBL/GenBank/DDBJ databases">
        <title>Novel species in genus Nocardioides.</title>
        <authorList>
            <person name="Zhang G."/>
        </authorList>
    </citation>
    <scope>NUCLEOTIDE SEQUENCE</scope>
    <source>
        <strain evidence="6">Zg-536</strain>
    </source>
</reference>
<evidence type="ECO:0000256" key="2">
    <source>
        <dbReference type="ARBA" id="ARBA00022448"/>
    </source>
</evidence>
<proteinExistence type="inferred from homology"/>
<sequence>MLSVDRLTVRHHGRDRSVLAVDDVSLEVGAGEIVGLVGESGCGKSSLARVVVGLDRPTSGTVRLDGTALHELRGRERRDHRRQAQLVFQDPYGSLDPHRSVGATIAEALAVAGVPRPQREARVVELLERVHLDPVVRRRRPRELSGGQCQRVAIARALAVGPRLLVCDEPVTALDVSVQARVLDLLVELRDELGTGCLFITHDLSVLARIADRIAVMHAGRIVESGLAEDVLTRPADPATVRLLEAVPRFHQHPQQP</sequence>
<dbReference type="EMBL" id="JAERTX010000007">
    <property type="protein sequence ID" value="MBM9460155.1"/>
    <property type="molecule type" value="Genomic_DNA"/>
</dbReference>
<evidence type="ECO:0000313" key="7">
    <source>
        <dbReference type="Proteomes" id="UP000663791"/>
    </source>
</evidence>
<dbReference type="GO" id="GO:0016887">
    <property type="term" value="F:ATP hydrolysis activity"/>
    <property type="evidence" value="ECO:0007669"/>
    <property type="project" value="InterPro"/>
</dbReference>
<dbReference type="Proteomes" id="UP000663791">
    <property type="component" value="Unassembled WGS sequence"/>
</dbReference>
<feature type="domain" description="ABC transporter" evidence="5">
    <location>
        <begin position="2"/>
        <end position="244"/>
    </location>
</feature>
<dbReference type="PANTHER" id="PTHR43776">
    <property type="entry name" value="TRANSPORT ATP-BINDING PROTEIN"/>
    <property type="match status" value="1"/>
</dbReference>
<keyword evidence="2" id="KW-0813">Transport</keyword>
<keyword evidence="3" id="KW-0547">Nucleotide-binding</keyword>
<comment type="similarity">
    <text evidence="1">Belongs to the ABC transporter superfamily.</text>
</comment>
<dbReference type="PROSITE" id="PS50893">
    <property type="entry name" value="ABC_TRANSPORTER_2"/>
    <property type="match status" value="1"/>
</dbReference>
<evidence type="ECO:0000256" key="3">
    <source>
        <dbReference type="ARBA" id="ARBA00022741"/>
    </source>
</evidence>
<name>A0A938Y971_9ACTN</name>
<evidence type="ECO:0000256" key="1">
    <source>
        <dbReference type="ARBA" id="ARBA00005417"/>
    </source>
</evidence>
<dbReference type="InterPro" id="IPR017871">
    <property type="entry name" value="ABC_transporter-like_CS"/>
</dbReference>
<dbReference type="RefSeq" id="WP_205291467.1">
    <property type="nucleotide sequence ID" value="NZ_CP074406.1"/>
</dbReference>
<dbReference type="InterPro" id="IPR003593">
    <property type="entry name" value="AAA+_ATPase"/>
</dbReference>
<protein>
    <submittedName>
        <fullName evidence="6">ABC transporter ATP-binding protein</fullName>
    </submittedName>
</protein>
<dbReference type="GO" id="GO:0005524">
    <property type="term" value="F:ATP binding"/>
    <property type="evidence" value="ECO:0007669"/>
    <property type="project" value="UniProtKB-KW"/>
</dbReference>
<dbReference type="PANTHER" id="PTHR43776:SF7">
    <property type="entry name" value="D,D-DIPEPTIDE TRANSPORT ATP-BINDING PROTEIN DDPF-RELATED"/>
    <property type="match status" value="1"/>
</dbReference>
<dbReference type="Pfam" id="PF00005">
    <property type="entry name" value="ABC_tran"/>
    <property type="match status" value="1"/>
</dbReference>
<evidence type="ECO:0000313" key="6">
    <source>
        <dbReference type="EMBL" id="MBM9460155.1"/>
    </source>
</evidence>